<evidence type="ECO:0000256" key="2">
    <source>
        <dbReference type="SAM" id="SignalP"/>
    </source>
</evidence>
<feature type="domain" description="SCP" evidence="3">
    <location>
        <begin position="184"/>
        <end position="296"/>
    </location>
</feature>
<dbReference type="RefSeq" id="WP_189778702.1">
    <property type="nucleotide sequence ID" value="NZ_JACWEZ010000008.1"/>
</dbReference>
<evidence type="ECO:0000256" key="1">
    <source>
        <dbReference type="SAM" id="MobiDB-lite"/>
    </source>
</evidence>
<feature type="chain" id="PRO_5045046613" description="SCP domain-containing protein" evidence="2">
    <location>
        <begin position="23"/>
        <end position="299"/>
    </location>
</feature>
<keyword evidence="2" id="KW-0732">Signal</keyword>
<name>A0ABR7VSX0_VIRHA</name>
<comment type="caution">
    <text evidence="4">The sequence shown here is derived from an EMBL/GenBank/DDBJ whole genome shotgun (WGS) entry which is preliminary data.</text>
</comment>
<proteinExistence type="predicted"/>
<gene>
    <name evidence="4" type="ORF">IC602_13790</name>
</gene>
<organism evidence="4 5">
    <name type="scientific">Virgibacillus halodenitrificans</name>
    <name type="common">Bacillus halodenitrificans</name>
    <dbReference type="NCBI Taxonomy" id="1482"/>
    <lineage>
        <taxon>Bacteria</taxon>
        <taxon>Bacillati</taxon>
        <taxon>Bacillota</taxon>
        <taxon>Bacilli</taxon>
        <taxon>Bacillales</taxon>
        <taxon>Bacillaceae</taxon>
        <taxon>Virgibacillus</taxon>
    </lineage>
</organism>
<dbReference type="Gene3D" id="3.40.33.10">
    <property type="entry name" value="CAP"/>
    <property type="match status" value="1"/>
</dbReference>
<dbReference type="NCBIfam" id="TIGR02909">
    <property type="entry name" value="spore_YkwD"/>
    <property type="match status" value="1"/>
</dbReference>
<dbReference type="InterPro" id="IPR014258">
    <property type="entry name" value="CAP_domain_YkwD-like"/>
</dbReference>
<dbReference type="InterPro" id="IPR014044">
    <property type="entry name" value="CAP_dom"/>
</dbReference>
<dbReference type="PANTHER" id="PTHR31157">
    <property type="entry name" value="SCP DOMAIN-CONTAINING PROTEIN"/>
    <property type="match status" value="1"/>
</dbReference>
<feature type="signal peptide" evidence="2">
    <location>
        <begin position="1"/>
        <end position="22"/>
    </location>
</feature>
<dbReference type="SUPFAM" id="SSF55797">
    <property type="entry name" value="PR-1-like"/>
    <property type="match status" value="1"/>
</dbReference>
<feature type="compositionally biased region" description="Basic and acidic residues" evidence="1">
    <location>
        <begin position="82"/>
        <end position="148"/>
    </location>
</feature>
<dbReference type="EMBL" id="JACWEZ010000008">
    <property type="protein sequence ID" value="MBD1223672.1"/>
    <property type="molecule type" value="Genomic_DNA"/>
</dbReference>
<protein>
    <recommendedName>
        <fullName evidence="3">SCP domain-containing protein</fullName>
    </recommendedName>
</protein>
<reference evidence="4 5" key="1">
    <citation type="submission" date="2020-09" db="EMBL/GenBank/DDBJ databases">
        <title>Draft Genome Sequences of Oil-Oxidizing Bacteria Halomonas titanicae, Marinobacter lutaoensis, and Virgibacillus halodenitrificans Isolated from Highly Saline Environments.</title>
        <authorList>
            <person name="Grouzdev D.S."/>
            <person name="Sokolova D.S."/>
            <person name="Semenova E.M."/>
            <person name="Borzenkov I.A."/>
            <person name="Bidzhieva S.K."/>
            <person name="Poltaraus A.B."/>
            <person name="Nazina T.N."/>
        </authorList>
    </citation>
    <scope>NUCLEOTIDE SEQUENCE [LARGE SCALE GENOMIC DNA]</scope>
    <source>
        <strain evidence="4 5">VKM B-3472D</strain>
    </source>
</reference>
<evidence type="ECO:0000313" key="4">
    <source>
        <dbReference type="EMBL" id="MBD1223672.1"/>
    </source>
</evidence>
<keyword evidence="5" id="KW-1185">Reference proteome</keyword>
<evidence type="ECO:0000259" key="3">
    <source>
        <dbReference type="Pfam" id="PF00188"/>
    </source>
</evidence>
<feature type="region of interest" description="Disordered" evidence="1">
    <location>
        <begin position="79"/>
        <end position="175"/>
    </location>
</feature>
<sequence length="299" mass="34038">MFKKLGVVTALSTALLFGGTFQQTVDASANEQQTQIPSYKIYYSINGNLDNMSKDQVNSILDKYLKNYNINLLNFDWNMNGNKEEKAPETEGNTEKPVKEEKPVQKEDKPNKEESNKEDTVKEEKPAKQEQTPVKEDKPVQKEEKPAKQPEAPVKQPAQPDKKEEQTNQTQSQQLSQFEQEVFELTNQEREKNGLAPLKVDVELSKVAREKSRDMAANNYFSHNSPTYGSPFDMMKQFGITYRAAGENIAKGQRTPEEVVNAWMNSEGHRANILSSKYTHIGVGYVEQGNHWTQQFIGK</sequence>
<dbReference type="PANTHER" id="PTHR31157:SF1">
    <property type="entry name" value="SCP DOMAIN-CONTAINING PROTEIN"/>
    <property type="match status" value="1"/>
</dbReference>
<dbReference type="InterPro" id="IPR035940">
    <property type="entry name" value="CAP_sf"/>
</dbReference>
<evidence type="ECO:0000313" key="5">
    <source>
        <dbReference type="Proteomes" id="UP000621631"/>
    </source>
</evidence>
<dbReference type="CDD" id="cd05379">
    <property type="entry name" value="CAP_bacterial"/>
    <property type="match status" value="1"/>
</dbReference>
<dbReference type="Pfam" id="PF00188">
    <property type="entry name" value="CAP"/>
    <property type="match status" value="1"/>
</dbReference>
<accession>A0ABR7VSX0</accession>
<dbReference type="Proteomes" id="UP000621631">
    <property type="component" value="Unassembled WGS sequence"/>
</dbReference>